<keyword evidence="1" id="KW-0732">Signal</keyword>
<dbReference type="EMBL" id="CP011125">
    <property type="protein sequence ID" value="AKF08971.1"/>
    <property type="molecule type" value="Genomic_DNA"/>
</dbReference>
<dbReference type="KEGG" id="samy:DB32_006120"/>
<proteinExistence type="predicted"/>
<gene>
    <name evidence="2" type="ORF">DB32_006120</name>
</gene>
<feature type="chain" id="PRO_5002511797" evidence="1">
    <location>
        <begin position="21"/>
        <end position="221"/>
    </location>
</feature>
<name>A0A0F6W739_9BACT</name>
<reference evidence="2 3" key="1">
    <citation type="submission" date="2015-03" db="EMBL/GenBank/DDBJ databases">
        <title>Genome assembly of Sandaracinus amylolyticus DSM 53668.</title>
        <authorList>
            <person name="Sharma G."/>
            <person name="Subramanian S."/>
        </authorList>
    </citation>
    <scope>NUCLEOTIDE SEQUENCE [LARGE SCALE GENOMIC DNA]</scope>
    <source>
        <strain evidence="2 3">DSM 53668</strain>
    </source>
</reference>
<feature type="signal peptide" evidence="1">
    <location>
        <begin position="1"/>
        <end position="20"/>
    </location>
</feature>
<protein>
    <submittedName>
        <fullName evidence="2">Uncharacterized protein</fullName>
    </submittedName>
</protein>
<evidence type="ECO:0000256" key="1">
    <source>
        <dbReference type="SAM" id="SignalP"/>
    </source>
</evidence>
<dbReference type="Proteomes" id="UP000034883">
    <property type="component" value="Chromosome"/>
</dbReference>
<dbReference type="AlphaFoldDB" id="A0A0F6W739"/>
<accession>A0A0F6W739</accession>
<sequence>MRTSIVVLAALVLAPADAVACHNVTVIEVDRVARRVDEAEQTLLAGTTRESMRGAAWSLRVLRGSDPEYELVLDGPTAERRARTLRARATRVLALAVVRREGRVDRRRWVPTSRVSEEARRENLTWALEVLADQDRGDEPRARASHAEALARFDAHREEARRILIELADRDLMPDAWGYRVLAELSDRIGDHPRRDRSITTCHARAGALADAICPRLVAVR</sequence>
<organism evidence="2 3">
    <name type="scientific">Sandaracinus amylolyticus</name>
    <dbReference type="NCBI Taxonomy" id="927083"/>
    <lineage>
        <taxon>Bacteria</taxon>
        <taxon>Pseudomonadati</taxon>
        <taxon>Myxococcota</taxon>
        <taxon>Polyangia</taxon>
        <taxon>Polyangiales</taxon>
        <taxon>Sandaracinaceae</taxon>
        <taxon>Sandaracinus</taxon>
    </lineage>
</organism>
<evidence type="ECO:0000313" key="3">
    <source>
        <dbReference type="Proteomes" id="UP000034883"/>
    </source>
</evidence>
<keyword evidence="3" id="KW-1185">Reference proteome</keyword>
<dbReference type="STRING" id="927083.DB32_006120"/>
<evidence type="ECO:0000313" key="2">
    <source>
        <dbReference type="EMBL" id="AKF08971.1"/>
    </source>
</evidence>